<feature type="chain" id="PRO_5042211790" evidence="1">
    <location>
        <begin position="21"/>
        <end position="297"/>
    </location>
</feature>
<evidence type="ECO:0000313" key="3">
    <source>
        <dbReference type="Proteomes" id="UP001205843"/>
    </source>
</evidence>
<dbReference type="AlphaFoldDB" id="A0AAE3KFP1"/>
<dbReference type="RefSeq" id="WP_253476152.1">
    <property type="nucleotide sequence ID" value="NZ_JALJXV010000003.1"/>
</dbReference>
<dbReference type="Pfam" id="PF16932">
    <property type="entry name" value="T4SS_TraI"/>
    <property type="match status" value="1"/>
</dbReference>
<evidence type="ECO:0000313" key="2">
    <source>
        <dbReference type="EMBL" id="MCP1674272.1"/>
    </source>
</evidence>
<dbReference type="EMBL" id="JALJXV010000003">
    <property type="protein sequence ID" value="MCP1674272.1"/>
    <property type="molecule type" value="Genomic_DNA"/>
</dbReference>
<feature type="signal peptide" evidence="1">
    <location>
        <begin position="1"/>
        <end position="20"/>
    </location>
</feature>
<gene>
    <name evidence="2" type="ORF">J2T57_001374</name>
</gene>
<protein>
    <submittedName>
        <fullName evidence="2">Defect-in-organelle-trafficking protein DotC</fullName>
    </submittedName>
</protein>
<keyword evidence="1" id="KW-0732">Signal</keyword>
<dbReference type="Proteomes" id="UP001205843">
    <property type="component" value="Unassembled WGS sequence"/>
</dbReference>
<reference evidence="2" key="1">
    <citation type="submission" date="2022-03" db="EMBL/GenBank/DDBJ databases">
        <title>Genomic Encyclopedia of Type Strains, Phase III (KMG-III): the genomes of soil and plant-associated and newly described type strains.</title>
        <authorList>
            <person name="Whitman W."/>
        </authorList>
    </citation>
    <scope>NUCLEOTIDE SEQUENCE</scope>
    <source>
        <strain evidence="2">ANL 6-2</strain>
    </source>
</reference>
<organism evidence="2 3">
    <name type="scientific">Natronocella acetinitrilica</name>
    <dbReference type="NCBI Taxonomy" id="414046"/>
    <lineage>
        <taxon>Bacteria</taxon>
        <taxon>Pseudomonadati</taxon>
        <taxon>Pseudomonadota</taxon>
        <taxon>Gammaproteobacteria</taxon>
        <taxon>Chromatiales</taxon>
        <taxon>Ectothiorhodospiraceae</taxon>
        <taxon>Natronocella</taxon>
    </lineage>
</organism>
<comment type="caution">
    <text evidence="2">The sequence shown here is derived from an EMBL/GenBank/DDBJ whole genome shotgun (WGS) entry which is preliminary data.</text>
</comment>
<proteinExistence type="predicted"/>
<evidence type="ECO:0000256" key="1">
    <source>
        <dbReference type="SAM" id="SignalP"/>
    </source>
</evidence>
<sequence>MKKTIAALLLAGLFSGAAMAGSEARSISDLRSLNFNASVFGSAGGEEEFDLRRRALRDAALATGAQHGYVDQMERLKRQLRANADYMDQTWDFSTVMRLATHGEEELYLLPPVIRELRNSMIATEGHQRLRVSDTTYLIEKRERLVLAPPNWRDYLLFDQPVRVTTPPKPLLPNTPEEMTAWVEGVERGWVAGARQASQEMGRRLEQLGGDYTGMLRYMRLLTEGKIESPFVASSQEWVTGGGAEMRINERVYQISRPSSLNANMDDWKTLELDTRGGYRYPVELDRLRALPGYAED</sequence>
<accession>A0AAE3KFP1</accession>
<dbReference type="InterPro" id="IPR031618">
    <property type="entry name" value="T4SS_TraI"/>
</dbReference>
<keyword evidence="3" id="KW-1185">Reference proteome</keyword>
<name>A0AAE3KFP1_9GAMM</name>